<evidence type="ECO:0000313" key="3">
    <source>
        <dbReference type="Proteomes" id="UP000812440"/>
    </source>
</evidence>
<feature type="transmembrane region" description="Helical" evidence="1">
    <location>
        <begin position="26"/>
        <end position="47"/>
    </location>
</feature>
<evidence type="ECO:0000256" key="1">
    <source>
        <dbReference type="SAM" id="Phobius"/>
    </source>
</evidence>
<keyword evidence="1" id="KW-0812">Transmembrane</keyword>
<dbReference type="Proteomes" id="UP000812440">
    <property type="component" value="Chromosome 1"/>
</dbReference>
<organism evidence="2 3">
    <name type="scientific">Hymenochirus boettgeri</name>
    <name type="common">Congo dwarf clawed frog</name>
    <dbReference type="NCBI Taxonomy" id="247094"/>
    <lineage>
        <taxon>Eukaryota</taxon>
        <taxon>Metazoa</taxon>
        <taxon>Chordata</taxon>
        <taxon>Craniata</taxon>
        <taxon>Vertebrata</taxon>
        <taxon>Euteleostomi</taxon>
        <taxon>Amphibia</taxon>
        <taxon>Batrachia</taxon>
        <taxon>Anura</taxon>
        <taxon>Pipoidea</taxon>
        <taxon>Pipidae</taxon>
        <taxon>Pipinae</taxon>
        <taxon>Hymenochirus</taxon>
    </lineage>
</organism>
<evidence type="ECO:0000313" key="2">
    <source>
        <dbReference type="EMBL" id="KAG8454158.1"/>
    </source>
</evidence>
<comment type="caution">
    <text evidence="2">The sequence shown here is derived from an EMBL/GenBank/DDBJ whole genome shotgun (WGS) entry which is preliminary data.</text>
</comment>
<name>A0A8T2KBX4_9PIPI</name>
<dbReference type="EMBL" id="JAACNH010000001">
    <property type="protein sequence ID" value="KAG8454158.1"/>
    <property type="molecule type" value="Genomic_DNA"/>
</dbReference>
<keyword evidence="1" id="KW-0472">Membrane</keyword>
<gene>
    <name evidence="2" type="ORF">GDO86_000702</name>
</gene>
<protein>
    <submittedName>
        <fullName evidence="2">Uncharacterized protein</fullName>
    </submittedName>
</protein>
<sequence length="85" mass="9715">MVTLLQIAELMSAEIVAAKSTRLKGVISAALWIIYSGIALTSMPIVLKRPIIPIMLSQWMRGWRKKGPSRRWWKRTQSHVQLTIT</sequence>
<keyword evidence="1" id="KW-1133">Transmembrane helix</keyword>
<dbReference type="AlphaFoldDB" id="A0A8T2KBX4"/>
<reference evidence="2" key="1">
    <citation type="thesis" date="2020" institute="ProQuest LLC" country="789 East Eisenhower Parkway, Ann Arbor, MI, USA">
        <title>Comparative Genomics and Chromosome Evolution.</title>
        <authorList>
            <person name="Mudd A.B."/>
        </authorList>
    </citation>
    <scope>NUCLEOTIDE SEQUENCE</scope>
    <source>
        <strain evidence="2">Female2</strain>
        <tissue evidence="2">Blood</tissue>
    </source>
</reference>
<accession>A0A8T2KBX4</accession>
<keyword evidence="3" id="KW-1185">Reference proteome</keyword>
<proteinExistence type="predicted"/>